<gene>
    <name evidence="1" type="ORF">P73_1331</name>
</gene>
<organism evidence="1 2">
    <name type="scientific">Celeribacter indicus</name>
    <dbReference type="NCBI Taxonomy" id="1208324"/>
    <lineage>
        <taxon>Bacteria</taxon>
        <taxon>Pseudomonadati</taxon>
        <taxon>Pseudomonadota</taxon>
        <taxon>Alphaproteobacteria</taxon>
        <taxon>Rhodobacterales</taxon>
        <taxon>Roseobacteraceae</taxon>
        <taxon>Celeribacter</taxon>
    </lineage>
</organism>
<dbReference type="AlphaFoldDB" id="A0A0B5DZ93"/>
<dbReference type="EMBL" id="CP004393">
    <property type="protein sequence ID" value="AJE46046.1"/>
    <property type="molecule type" value="Genomic_DNA"/>
</dbReference>
<sequence length="315" mass="34072">MSARVVLHLPDDHRARLEAGETGTLYARIRQAVATRGGTVVLRNRFPQIEPDGDLHIVDNARRPHPDTLISAQAYLDGCWHLDPEGVLADSSIAGRAFDPASVDPEAAAACLARLRHRYVAPRHSRYHQKRAREEIDPSGVVIFLQGPPPYVRGHAHLGREEMIRTVVAGAGGRPVYVKPHPLRKEEGVAIIRRLRAEGLPLNRTNANVHDLLSQAAVTVSANSAASFEGFLHGTPAILFARADFAAMAEVVTQAAAFPAALARALATPRDYAPFLSWYLSQCLWPGAPDFEARLFAIFGAAGFDADRLGLAAAG</sequence>
<evidence type="ECO:0000313" key="1">
    <source>
        <dbReference type="EMBL" id="AJE46046.1"/>
    </source>
</evidence>
<dbReference type="HOGENOM" id="CLU_881920_0_0_5"/>
<protein>
    <recommendedName>
        <fullName evidence="3">Capsule polysaccharide biosynthesis protein</fullName>
    </recommendedName>
</protein>
<evidence type="ECO:0008006" key="3">
    <source>
        <dbReference type="Google" id="ProtNLM"/>
    </source>
</evidence>
<dbReference type="STRING" id="1208324.P73_1331"/>
<dbReference type="KEGG" id="cid:P73_1331"/>
<proteinExistence type="predicted"/>
<dbReference type="Proteomes" id="UP000031521">
    <property type="component" value="Chromosome"/>
</dbReference>
<accession>A0A0B5DZ93</accession>
<dbReference type="RefSeq" id="WP_043869003.1">
    <property type="nucleotide sequence ID" value="NZ_CP004393.1"/>
</dbReference>
<name>A0A0B5DZ93_9RHOB</name>
<reference evidence="1 2" key="1">
    <citation type="journal article" date="2014" name="Int. J. Syst. Evol. Microbiol.">
        <title>Celeribacter indicus sp. nov., a polycyclic aromatic hydrocarbon-degrading bacterium from deep-sea sediment and reclassification of Huaishuia halophila as Celeribacter halophilus comb. nov.</title>
        <authorList>
            <person name="Lai Q."/>
            <person name="Cao J."/>
            <person name="Yuan J."/>
            <person name="Li F."/>
            <person name="Shao Z."/>
        </authorList>
    </citation>
    <scope>NUCLEOTIDE SEQUENCE [LARGE SCALE GENOMIC DNA]</scope>
    <source>
        <strain evidence="1">P73</strain>
    </source>
</reference>
<dbReference type="OrthoDB" id="6713140at2"/>
<keyword evidence="2" id="KW-1185">Reference proteome</keyword>
<evidence type="ECO:0000313" key="2">
    <source>
        <dbReference type="Proteomes" id="UP000031521"/>
    </source>
</evidence>